<sequence length="389" mass="42798">MDKYIKILEDLIKIESVNNYEELVANYILDLFKDYENVDTDTVVSYPGRNNIIVKLKGKSAAEDRKVFAFSGHLDVVAPGEGWTYGPFSAEVIDNRMYGRGTSDMKAGVAASLCAILDIIESGQEFPGEIWFLGTVGEEVGMQGALDLVEGGYLDGVDAIVIPEPTKRDNENQAIFASKGSIMYTISAKGKAAHSSMPELGINAIMTAVDYIDKVQRQFDEVTANPNYQNENLGSTINVFSMIEGGIQVNSVPDNVKLVGNTRTVPEFGSKESIKLFEDAISANNKDESKAKLSIEYDQVLDPAEAGKDNELIRSLIAAAPNKNVKVRPLVGTCELSRYIHISDDIQLVVYGPGLTKNAHIVDEYVEIDEYLDTIEIFKRLALNFLKTE</sequence>
<comment type="cofactor">
    <cofactor evidence="1">
        <name>Co(2+)</name>
        <dbReference type="ChEBI" id="CHEBI:48828"/>
    </cofactor>
</comment>
<evidence type="ECO:0000256" key="2">
    <source>
        <dbReference type="ARBA" id="ARBA00001947"/>
    </source>
</evidence>
<keyword evidence="9" id="KW-0457">Lysine biosynthesis</keyword>
<dbReference type="GO" id="GO:0009085">
    <property type="term" value="P:lysine biosynthetic process"/>
    <property type="evidence" value="ECO:0007669"/>
    <property type="project" value="UniProtKB-KW"/>
</dbReference>
<gene>
    <name evidence="12" type="ORF">C5Q98_05460</name>
</gene>
<evidence type="ECO:0000256" key="1">
    <source>
        <dbReference type="ARBA" id="ARBA00001941"/>
    </source>
</evidence>
<keyword evidence="7" id="KW-0862">Zinc</keyword>
<keyword evidence="6" id="KW-0378">Hydrolase</keyword>
<dbReference type="PANTHER" id="PTHR43808:SF8">
    <property type="entry name" value="PEPTIDASE M20 DIMERISATION DOMAIN-CONTAINING PROTEIN"/>
    <property type="match status" value="1"/>
</dbReference>
<keyword evidence="5" id="KW-0479">Metal-binding</keyword>
<evidence type="ECO:0000256" key="5">
    <source>
        <dbReference type="ARBA" id="ARBA00022723"/>
    </source>
</evidence>
<dbReference type="RefSeq" id="WP_106012645.1">
    <property type="nucleotide sequence ID" value="NZ_CP027226.1"/>
</dbReference>
<dbReference type="AlphaFoldDB" id="A0A2S0KNU4"/>
<evidence type="ECO:0000256" key="8">
    <source>
        <dbReference type="ARBA" id="ARBA00022915"/>
    </source>
</evidence>
<dbReference type="InterPro" id="IPR011650">
    <property type="entry name" value="Peptidase_M20_dimer"/>
</dbReference>
<name>A0A2S0KNU4_9FIRM</name>
<proteinExistence type="inferred from homology"/>
<dbReference type="GO" id="GO:0019877">
    <property type="term" value="P:diaminopimelate biosynthetic process"/>
    <property type="evidence" value="ECO:0007669"/>
    <property type="project" value="UniProtKB-KW"/>
</dbReference>
<dbReference type="GO" id="GO:0046872">
    <property type="term" value="F:metal ion binding"/>
    <property type="evidence" value="ECO:0007669"/>
    <property type="project" value="UniProtKB-KW"/>
</dbReference>
<organism evidence="12 13">
    <name type="scientific">Fastidiosipila sanguinis</name>
    <dbReference type="NCBI Taxonomy" id="236753"/>
    <lineage>
        <taxon>Bacteria</taxon>
        <taxon>Bacillati</taxon>
        <taxon>Bacillota</taxon>
        <taxon>Clostridia</taxon>
        <taxon>Eubacteriales</taxon>
        <taxon>Oscillospiraceae</taxon>
        <taxon>Fastidiosipila</taxon>
    </lineage>
</organism>
<dbReference type="GO" id="GO:0016787">
    <property type="term" value="F:hydrolase activity"/>
    <property type="evidence" value="ECO:0007669"/>
    <property type="project" value="UniProtKB-KW"/>
</dbReference>
<accession>A0A2S0KNU4</accession>
<keyword evidence="4" id="KW-0028">Amino-acid biosynthesis</keyword>
<dbReference type="SUPFAM" id="SSF53187">
    <property type="entry name" value="Zn-dependent exopeptidases"/>
    <property type="match status" value="1"/>
</dbReference>
<dbReference type="OrthoDB" id="9792335at2"/>
<dbReference type="InterPro" id="IPR050072">
    <property type="entry name" value="Peptidase_M20A"/>
</dbReference>
<evidence type="ECO:0000256" key="7">
    <source>
        <dbReference type="ARBA" id="ARBA00022833"/>
    </source>
</evidence>
<evidence type="ECO:0000256" key="6">
    <source>
        <dbReference type="ARBA" id="ARBA00022801"/>
    </source>
</evidence>
<keyword evidence="8" id="KW-0220">Diaminopimelate biosynthesis</keyword>
<dbReference type="NCBIfam" id="NF006365">
    <property type="entry name" value="PRK08588.1"/>
    <property type="match status" value="1"/>
</dbReference>
<dbReference type="EMBL" id="CP027226">
    <property type="protein sequence ID" value="AVM42693.1"/>
    <property type="molecule type" value="Genomic_DNA"/>
</dbReference>
<dbReference type="Pfam" id="PF01546">
    <property type="entry name" value="Peptidase_M20"/>
    <property type="match status" value="1"/>
</dbReference>
<protein>
    <submittedName>
        <fullName evidence="12">Acetylornithine deacetylase</fullName>
    </submittedName>
</protein>
<keyword evidence="10" id="KW-0170">Cobalt</keyword>
<dbReference type="Gene3D" id="3.40.630.10">
    <property type="entry name" value="Zn peptidases"/>
    <property type="match status" value="2"/>
</dbReference>
<dbReference type="NCBIfam" id="TIGR01910">
    <property type="entry name" value="DapE-ArgE"/>
    <property type="match status" value="1"/>
</dbReference>
<evidence type="ECO:0000313" key="13">
    <source>
        <dbReference type="Proteomes" id="UP000237947"/>
    </source>
</evidence>
<dbReference type="InterPro" id="IPR036264">
    <property type="entry name" value="Bact_exopeptidase_dim_dom"/>
</dbReference>
<comment type="similarity">
    <text evidence="3">Belongs to the peptidase M20A family.</text>
</comment>
<dbReference type="PANTHER" id="PTHR43808">
    <property type="entry name" value="ACETYLORNITHINE DEACETYLASE"/>
    <property type="match status" value="1"/>
</dbReference>
<evidence type="ECO:0000256" key="4">
    <source>
        <dbReference type="ARBA" id="ARBA00022605"/>
    </source>
</evidence>
<dbReference type="SUPFAM" id="SSF55031">
    <property type="entry name" value="Bacterial exopeptidase dimerisation domain"/>
    <property type="match status" value="1"/>
</dbReference>
<evidence type="ECO:0000256" key="9">
    <source>
        <dbReference type="ARBA" id="ARBA00023154"/>
    </source>
</evidence>
<dbReference type="InterPro" id="IPR010182">
    <property type="entry name" value="ArgE/DapE"/>
</dbReference>
<evidence type="ECO:0000313" key="12">
    <source>
        <dbReference type="EMBL" id="AVM42693.1"/>
    </source>
</evidence>
<keyword evidence="13" id="KW-1185">Reference proteome</keyword>
<dbReference type="InterPro" id="IPR002933">
    <property type="entry name" value="Peptidase_M20"/>
</dbReference>
<evidence type="ECO:0000256" key="3">
    <source>
        <dbReference type="ARBA" id="ARBA00006247"/>
    </source>
</evidence>
<feature type="domain" description="Peptidase M20 dimerisation" evidence="11">
    <location>
        <begin position="177"/>
        <end position="286"/>
    </location>
</feature>
<reference evidence="13" key="1">
    <citation type="submission" date="2018-02" db="EMBL/GenBank/DDBJ databases">
        <authorList>
            <person name="Holder M.E."/>
            <person name="Ajami N.J."/>
            <person name="Petrosino J.F."/>
        </authorList>
    </citation>
    <scope>NUCLEOTIDE SEQUENCE [LARGE SCALE GENOMIC DNA]</scope>
    <source>
        <strain evidence="13">CCUG 47711</strain>
    </source>
</reference>
<comment type="cofactor">
    <cofactor evidence="2">
        <name>Zn(2+)</name>
        <dbReference type="ChEBI" id="CHEBI:29105"/>
    </cofactor>
</comment>
<dbReference type="CDD" id="cd08659">
    <property type="entry name" value="M20_ArgE_DapE-like"/>
    <property type="match status" value="1"/>
</dbReference>
<dbReference type="Gene3D" id="3.30.70.360">
    <property type="match status" value="1"/>
</dbReference>
<dbReference type="KEGG" id="fsa:C5Q98_05460"/>
<dbReference type="Pfam" id="PF07687">
    <property type="entry name" value="M20_dimer"/>
    <property type="match status" value="1"/>
</dbReference>
<evidence type="ECO:0000259" key="11">
    <source>
        <dbReference type="Pfam" id="PF07687"/>
    </source>
</evidence>
<evidence type="ECO:0000256" key="10">
    <source>
        <dbReference type="ARBA" id="ARBA00023285"/>
    </source>
</evidence>
<dbReference type="Proteomes" id="UP000237947">
    <property type="component" value="Chromosome"/>
</dbReference>